<dbReference type="OrthoDB" id="337038at2759"/>
<dbReference type="InterPro" id="IPR001283">
    <property type="entry name" value="CRISP-related"/>
</dbReference>
<feature type="domain" description="SCP" evidence="1">
    <location>
        <begin position="49"/>
        <end position="187"/>
    </location>
</feature>
<dbReference type="GeneID" id="109471209"/>
<dbReference type="SUPFAM" id="SSF55797">
    <property type="entry name" value="PR-1-like"/>
    <property type="match status" value="1"/>
</dbReference>
<dbReference type="InterPro" id="IPR014044">
    <property type="entry name" value="CAP_dom"/>
</dbReference>
<dbReference type="RefSeq" id="XP_019626057.1">
    <property type="nucleotide sequence ID" value="XM_019770498.1"/>
</dbReference>
<dbReference type="Gene3D" id="3.40.33.10">
    <property type="entry name" value="CAP"/>
    <property type="match status" value="1"/>
</dbReference>
<evidence type="ECO:0000313" key="2">
    <source>
        <dbReference type="Proteomes" id="UP000515135"/>
    </source>
</evidence>
<dbReference type="SMART" id="SM00198">
    <property type="entry name" value="SCP"/>
    <property type="match status" value="1"/>
</dbReference>
<dbReference type="InterPro" id="IPR034113">
    <property type="entry name" value="SCP_GAPR1-like"/>
</dbReference>
<accession>A0A6P4Z4Q9</accession>
<dbReference type="CDD" id="cd05382">
    <property type="entry name" value="CAP_GAPR1-like"/>
    <property type="match status" value="1"/>
</dbReference>
<reference evidence="3" key="1">
    <citation type="submission" date="2025-08" db="UniProtKB">
        <authorList>
            <consortium name="RefSeq"/>
        </authorList>
    </citation>
    <scope>IDENTIFICATION</scope>
    <source>
        <tissue evidence="3">Gonad</tissue>
    </source>
</reference>
<name>A0A6P4Z4Q9_BRABE</name>
<dbReference type="Pfam" id="PF00188">
    <property type="entry name" value="CAP"/>
    <property type="match status" value="1"/>
</dbReference>
<evidence type="ECO:0000259" key="1">
    <source>
        <dbReference type="SMART" id="SM00198"/>
    </source>
</evidence>
<keyword evidence="2" id="KW-1185">Reference proteome</keyword>
<dbReference type="AlphaFoldDB" id="A0A6P4Z4Q9"/>
<protein>
    <submittedName>
        <fullName evidence="3">Protein PRY1-like</fullName>
    </submittedName>
</protein>
<dbReference type="InterPro" id="IPR035940">
    <property type="entry name" value="CAP_sf"/>
</dbReference>
<gene>
    <name evidence="3" type="primary">LOC109471209</name>
</gene>
<evidence type="ECO:0000313" key="3">
    <source>
        <dbReference type="RefSeq" id="XP_019626057.1"/>
    </source>
</evidence>
<dbReference type="KEGG" id="bbel:109471209"/>
<dbReference type="PANTHER" id="PTHR10334">
    <property type="entry name" value="CYSTEINE-RICH SECRETORY PROTEIN-RELATED"/>
    <property type="match status" value="1"/>
</dbReference>
<sequence length="197" mass="22171">MSRGYLTNPNFQYTVTCQCPKSAGVCVGGDDGDTGQSEEASEEEVDAGDFKDGCLGAHNTHRADHSARPLTWCEKCAEFAQRHCDTLAARGDGRMTHSTRRSRIWDGKPHGENLAYMTGATCPMVVDYWYDEKDNYIRYKWNPVRNFRHGDFGHFTQEVWKSTTGVGCGQTGNYVCCVYEPSGNRLSTLQFRRNVET</sequence>
<dbReference type="PRINTS" id="PR00837">
    <property type="entry name" value="V5TPXLIKE"/>
</dbReference>
<dbReference type="Proteomes" id="UP000515135">
    <property type="component" value="Unplaced"/>
</dbReference>
<proteinExistence type="predicted"/>
<organism evidence="2 3">
    <name type="scientific">Branchiostoma belcheri</name>
    <name type="common">Amphioxus</name>
    <dbReference type="NCBI Taxonomy" id="7741"/>
    <lineage>
        <taxon>Eukaryota</taxon>
        <taxon>Metazoa</taxon>
        <taxon>Chordata</taxon>
        <taxon>Cephalochordata</taxon>
        <taxon>Leptocardii</taxon>
        <taxon>Amphioxiformes</taxon>
        <taxon>Branchiostomatidae</taxon>
        <taxon>Branchiostoma</taxon>
    </lineage>
</organism>